<reference evidence="2" key="1">
    <citation type="journal article" date="2020" name="mSystems">
        <title>Genome- and Community-Level Interaction Insights into Carbon Utilization and Element Cycling Functions of Hydrothermarchaeota in Hydrothermal Sediment.</title>
        <authorList>
            <person name="Zhou Z."/>
            <person name="Liu Y."/>
            <person name="Xu W."/>
            <person name="Pan J."/>
            <person name="Luo Z.H."/>
            <person name="Li M."/>
        </authorList>
    </citation>
    <scope>NUCLEOTIDE SEQUENCE [LARGE SCALE GENOMIC DNA]</scope>
    <source>
        <strain evidence="2">HyVt-151</strain>
    </source>
</reference>
<dbReference type="AlphaFoldDB" id="A0A7C0U022"/>
<dbReference type="Proteomes" id="UP000886210">
    <property type="component" value="Unassembled WGS sequence"/>
</dbReference>
<feature type="transmembrane region" description="Helical" evidence="1">
    <location>
        <begin position="118"/>
        <end position="134"/>
    </location>
</feature>
<accession>A0A7C0U022</accession>
<gene>
    <name evidence="2" type="ORF">ENF72_04615</name>
</gene>
<keyword evidence="1" id="KW-0472">Membrane</keyword>
<evidence type="ECO:0000256" key="1">
    <source>
        <dbReference type="SAM" id="Phobius"/>
    </source>
</evidence>
<feature type="transmembrane region" description="Helical" evidence="1">
    <location>
        <begin position="91"/>
        <end position="112"/>
    </location>
</feature>
<protein>
    <submittedName>
        <fullName evidence="2">Peptide transporter</fullName>
    </submittedName>
</protein>
<organism evidence="2">
    <name type="scientific">Thermococcus litoralis</name>
    <dbReference type="NCBI Taxonomy" id="2265"/>
    <lineage>
        <taxon>Archaea</taxon>
        <taxon>Methanobacteriati</taxon>
        <taxon>Methanobacteriota</taxon>
        <taxon>Thermococci</taxon>
        <taxon>Thermococcales</taxon>
        <taxon>Thermococcaceae</taxon>
        <taxon>Thermococcus</taxon>
    </lineage>
</organism>
<proteinExistence type="predicted"/>
<keyword evidence="1" id="KW-0812">Transmembrane</keyword>
<comment type="caution">
    <text evidence="2">The sequence shown here is derived from an EMBL/GenBank/DDBJ whole genome shotgun (WGS) entry which is preliminary data.</text>
</comment>
<sequence>MVGTKVKKKTKGEKSSSLDFSKIKLYLFPVLVVIVAFIGYKIRAATGETKYFIDPDTFYHFEIYKLAIKEWLPKYYPLADAPFGSLIGEPLGLYIIPALLYKFLSLFGLGMIRVFKMWPPFVGFFSIIGVYFLGRKLHS</sequence>
<feature type="non-terminal residue" evidence="2">
    <location>
        <position position="139"/>
    </location>
</feature>
<name>A0A7C0U022_THELI</name>
<feature type="transmembrane region" description="Helical" evidence="1">
    <location>
        <begin position="23"/>
        <end position="40"/>
    </location>
</feature>
<dbReference type="EMBL" id="DQYG01000197">
    <property type="protein sequence ID" value="HDD31878.1"/>
    <property type="molecule type" value="Genomic_DNA"/>
</dbReference>
<keyword evidence="1" id="KW-1133">Transmembrane helix</keyword>
<evidence type="ECO:0000313" key="2">
    <source>
        <dbReference type="EMBL" id="HDD31878.1"/>
    </source>
</evidence>